<evidence type="ECO:0000313" key="3">
    <source>
        <dbReference type="Proteomes" id="UP001589608"/>
    </source>
</evidence>
<evidence type="ECO:0000256" key="1">
    <source>
        <dbReference type="SAM" id="Phobius"/>
    </source>
</evidence>
<accession>A0ABV5MRJ2</accession>
<sequence>MTHQLFDDLIGPPPPSRVDVERIVAGVERTRRRRRVVLSAGVAVVLAVSALTAVVTHRDPPSRPMVQLAESPAESPAEVAAVRNLGDMRDTIDREIGAAVPGLQWTRDWDSPARVQLGSVLLTERPFAVGGRSSLLEVHTRRYVTGDLCGGERDCAPVPTTVPGVSCIAVQGLAVRCADAATHGDVSMAIGKGGTQPVFDVRLLVPVAARLVHRIQMP</sequence>
<keyword evidence="1" id="KW-0812">Transmembrane</keyword>
<dbReference type="EMBL" id="JBHMCA010000090">
    <property type="protein sequence ID" value="MFB9451486.1"/>
    <property type="molecule type" value="Genomic_DNA"/>
</dbReference>
<comment type="caution">
    <text evidence="2">The sequence shown here is derived from an EMBL/GenBank/DDBJ whole genome shotgun (WGS) entry which is preliminary data.</text>
</comment>
<evidence type="ECO:0000313" key="2">
    <source>
        <dbReference type="EMBL" id="MFB9451486.1"/>
    </source>
</evidence>
<dbReference type="Proteomes" id="UP001589608">
    <property type="component" value="Unassembled WGS sequence"/>
</dbReference>
<feature type="transmembrane region" description="Helical" evidence="1">
    <location>
        <begin position="36"/>
        <end position="55"/>
    </location>
</feature>
<protein>
    <submittedName>
        <fullName evidence="2">Uncharacterized protein</fullName>
    </submittedName>
</protein>
<keyword evidence="1" id="KW-1133">Transmembrane helix</keyword>
<proteinExistence type="predicted"/>
<reference evidence="2 3" key="1">
    <citation type="submission" date="2024-09" db="EMBL/GenBank/DDBJ databases">
        <authorList>
            <person name="Sun Q."/>
            <person name="Mori K."/>
        </authorList>
    </citation>
    <scope>NUCLEOTIDE SEQUENCE [LARGE SCALE GENOMIC DNA]</scope>
    <source>
        <strain evidence="2 3">JCM 3307</strain>
    </source>
</reference>
<dbReference type="RefSeq" id="WP_223104277.1">
    <property type="nucleotide sequence ID" value="NZ_CP061913.1"/>
</dbReference>
<keyword evidence="1" id="KW-0472">Membrane</keyword>
<organism evidence="2 3">
    <name type="scientific">Dactylosporangium vinaceum</name>
    <dbReference type="NCBI Taxonomy" id="53362"/>
    <lineage>
        <taxon>Bacteria</taxon>
        <taxon>Bacillati</taxon>
        <taxon>Actinomycetota</taxon>
        <taxon>Actinomycetes</taxon>
        <taxon>Micromonosporales</taxon>
        <taxon>Micromonosporaceae</taxon>
        <taxon>Dactylosporangium</taxon>
    </lineage>
</organism>
<gene>
    <name evidence="2" type="ORF">ACFFTR_51200</name>
</gene>
<keyword evidence="3" id="KW-1185">Reference proteome</keyword>
<name>A0ABV5MRJ2_9ACTN</name>